<dbReference type="EMBL" id="SLUN01000023">
    <property type="protein sequence ID" value="TCL62782.1"/>
    <property type="molecule type" value="Genomic_DNA"/>
</dbReference>
<organism evidence="2 3">
    <name type="scientific">Hydrogenispora ethanolica</name>
    <dbReference type="NCBI Taxonomy" id="1082276"/>
    <lineage>
        <taxon>Bacteria</taxon>
        <taxon>Bacillati</taxon>
        <taxon>Bacillota</taxon>
        <taxon>Hydrogenispora</taxon>
    </lineage>
</organism>
<accession>A0A4R1RBE8</accession>
<dbReference type="OrthoDB" id="2490638at2"/>
<proteinExistence type="predicted"/>
<dbReference type="Pfam" id="PF23619">
    <property type="entry name" value="Ig_VWA7"/>
    <property type="match status" value="1"/>
</dbReference>
<feature type="domain" description="VWA7 Ig-like" evidence="1">
    <location>
        <begin position="154"/>
        <end position="222"/>
    </location>
</feature>
<sequence>MSWPFIKNNLPYPFIISLFLAVLLLGTAIPVFGAEMVLNSAVSVAVPDRQSGNPGEFLTFMLELSNRGSKPLTLQVEYLSQHRWSAVGDVTVNLPGHTSKAYFPVTVMIPQNAAAGFEEKLRVRFKVAGEAFPLPDVILTAQVNAVSAIHFNIPPSTKGSPGSTVTYPITVTNTGNTDEQFTVRYRSSNSWPVQVEPAEFALAAGESRTVRVQLQIPGLAALPSDQLELTFRWGREQKVVNLTTFIVDRLDSLSAQYYIWQGYFNLSQPNLYGLKVGETHAELALNGQWGPDQSVSLYAADQGWFTNFHLKTWDLKTGQFPLTWPGLVTPATGQANLWLSNTAGDRQLAISSWDSATDPGQTVWGIDASLNERSQLRFLHDPLPGEAQNLLEWHYQQNLTPGTFWTHALSADLRDPARYAGAAGLAGQLERWQWNTQLKYLRNLNDALQQKSLWASLGTPPLTDGTGGYLQLQYESKRLDEGSSGINDYDDLQLKANATLPAGLLLNLSRSLHWSNASLAGSNSTLGWGWTRQAGRFRHESSFSYSVDQDAAEGRSTYHSFDWYTRYALSAFDGLILNPNFDSDFSRLGFGYQRRWSHGPELTTLFYSYWQSHPKYNWTVDLTWPIYQYWLAFKYSGLWESGSYSTDYASLSIYKRFSFPVQKPLGGIAGVAFVDKNRNGVRDAGEPAAGNLDLLLDGKTSVATDSEGRILLSGLSPGEHSLALDPRYNVIYLSASARATGQFSVKPYQTVAWDLPLVRTQNITGLVYAAGNSGPQRGPARPGIAGVPVLLTDRATGATRRTYSDGDGYFVFYQLAPNPYQVTIEAAGLPDGWQLPPDFQPVPVAAADLAEQPELRIGLIPYEKPIEIITLPAGIISLAAADELVNRGASLPITIAVAQPVKNATLLLPDGSRVRLAASRSRWKYTWKVPKSLPPGPYVIRCEIETCAGERLRAETEVIIL</sequence>
<evidence type="ECO:0000313" key="2">
    <source>
        <dbReference type="EMBL" id="TCL62782.1"/>
    </source>
</evidence>
<gene>
    <name evidence="2" type="ORF">EDC14_102362</name>
</gene>
<dbReference type="SUPFAM" id="SSF117074">
    <property type="entry name" value="Hypothetical protein PA1324"/>
    <property type="match status" value="2"/>
</dbReference>
<dbReference type="Proteomes" id="UP000295008">
    <property type="component" value="Unassembled WGS sequence"/>
</dbReference>
<dbReference type="Gene3D" id="2.60.40.10">
    <property type="entry name" value="Immunoglobulins"/>
    <property type="match status" value="3"/>
</dbReference>
<name>A0A4R1RBE8_HYDET</name>
<evidence type="ECO:0000313" key="3">
    <source>
        <dbReference type="Proteomes" id="UP000295008"/>
    </source>
</evidence>
<dbReference type="AlphaFoldDB" id="A0A4R1RBE8"/>
<dbReference type="InterPro" id="IPR013783">
    <property type="entry name" value="Ig-like_fold"/>
</dbReference>
<comment type="caution">
    <text evidence="2">The sequence shown here is derived from an EMBL/GenBank/DDBJ whole genome shotgun (WGS) entry which is preliminary data.</text>
</comment>
<reference evidence="2 3" key="1">
    <citation type="submission" date="2019-03" db="EMBL/GenBank/DDBJ databases">
        <title>Genomic Encyclopedia of Type Strains, Phase IV (KMG-IV): sequencing the most valuable type-strain genomes for metagenomic binning, comparative biology and taxonomic classification.</title>
        <authorList>
            <person name="Goeker M."/>
        </authorList>
    </citation>
    <scope>NUCLEOTIDE SEQUENCE [LARGE SCALE GENOMIC DNA]</scope>
    <source>
        <strain evidence="2 3">LX-B</strain>
    </source>
</reference>
<protein>
    <submittedName>
        <fullName evidence="2">Putative repeat protein (TIGR01451 family)</fullName>
    </submittedName>
</protein>
<evidence type="ECO:0000259" key="1">
    <source>
        <dbReference type="Pfam" id="PF23619"/>
    </source>
</evidence>
<dbReference type="InterPro" id="IPR057615">
    <property type="entry name" value="Ig_VWA7"/>
</dbReference>
<dbReference type="Pfam" id="PF13620">
    <property type="entry name" value="CarboxypepD_reg"/>
    <property type="match status" value="1"/>
</dbReference>
<keyword evidence="3" id="KW-1185">Reference proteome</keyword>